<dbReference type="PANTHER" id="PTHR45653">
    <property type="entry name" value="DEDICATOR OF CYTOKINESIS"/>
    <property type="match status" value="1"/>
</dbReference>
<dbReference type="Pfam" id="PF23554">
    <property type="entry name" value="TPR_DOCK"/>
    <property type="match status" value="1"/>
</dbReference>
<keyword evidence="1" id="KW-0344">Guanine-nucleotide releasing factor</keyword>
<dbReference type="PROSITE" id="PS51651">
    <property type="entry name" value="DOCKER"/>
    <property type="match status" value="1"/>
</dbReference>
<evidence type="ECO:0000256" key="2">
    <source>
        <dbReference type="PROSITE-ProRule" id="PRU00984"/>
    </source>
</evidence>
<sequence length="624" mass="71375">ANKRKRILSRYKDLRIEASNDFKTMWFCLHEQHKLYFIPSQIYGVIRVSLIPVQDIRTAMIRVLCDMIYVINKHEDNLSIFENEFVTVMDKFANEPLVDKIFKEYLINAIDDFCKAKKLARNGSKLVDMIDNLLSRIIELRVAVNDCETAALDLQMHCVRSLMEFYERLGHLPMYIKYIYQLHEMNRRLQNKIEAGHTLMLHAKLLDWDPDKVLEEVHMKYTQTHQSVKTHDQLKKKLYRDIIQLFDDGDAWEKSIEVCKELQIQYEQSFEYVNLSALLKFSTERYEFSTAFVLPNTTRWVPAGSSTKTLLTPLENAIHLLEKTNRELKILVEANEADRELNVTPLSGKTAGILDAVVMGGASVIEQAFLSNEYQMKHPDEYTRALIDNVKQLLADQIPLLERALIIMRQKSKPEMLPHVDHLSNILIHRQRSVEQHCGKQQPHGLRLSIFVPSTDISANISIQSHRSNAEIQSRQSDLTRSRTSSTNSTNTIFKPTSASSPQKTPIELREELTSVRPRRPPRTAPSLSSSVSSLAGASNDSTRSSTTDMNISGQFVVASASQTLLSSESLNEELNSENLQAKLNNVNKKTLSPTHQLANKIRSLTKSSESTMKYEKSQNNKCP</sequence>
<dbReference type="Pfam" id="PF20421">
    <property type="entry name" value="DHR-2_Lobe_C"/>
    <property type="match status" value="1"/>
</dbReference>
<organism evidence="5 6">
    <name type="scientific">Rotaria magnacalcarata</name>
    <dbReference type="NCBI Taxonomy" id="392030"/>
    <lineage>
        <taxon>Eukaryota</taxon>
        <taxon>Metazoa</taxon>
        <taxon>Spiralia</taxon>
        <taxon>Gnathifera</taxon>
        <taxon>Rotifera</taxon>
        <taxon>Eurotatoria</taxon>
        <taxon>Bdelloidea</taxon>
        <taxon>Philodinida</taxon>
        <taxon>Philodinidae</taxon>
        <taxon>Rotaria</taxon>
    </lineage>
</organism>
<dbReference type="InterPro" id="IPR027357">
    <property type="entry name" value="DOCKER_dom"/>
</dbReference>
<proteinExistence type="inferred from homology"/>
<feature type="non-terminal residue" evidence="5">
    <location>
        <position position="1"/>
    </location>
</feature>
<dbReference type="GO" id="GO:0031267">
    <property type="term" value="F:small GTPase binding"/>
    <property type="evidence" value="ECO:0007669"/>
    <property type="project" value="TreeGrafter"/>
</dbReference>
<evidence type="ECO:0000256" key="3">
    <source>
        <dbReference type="SAM" id="MobiDB-lite"/>
    </source>
</evidence>
<feature type="compositionally biased region" description="Polar residues" evidence="3">
    <location>
        <begin position="467"/>
        <end position="479"/>
    </location>
</feature>
<comment type="caution">
    <text evidence="5">The sequence shown here is derived from an EMBL/GenBank/DDBJ whole genome shotgun (WGS) entry which is preliminary data.</text>
</comment>
<feature type="region of interest" description="Disordered" evidence="3">
    <location>
        <begin position="604"/>
        <end position="624"/>
    </location>
</feature>
<dbReference type="GO" id="GO:0007264">
    <property type="term" value="P:small GTPase-mediated signal transduction"/>
    <property type="evidence" value="ECO:0007669"/>
    <property type="project" value="InterPro"/>
</dbReference>
<accession>A0A8S2QMA6</accession>
<protein>
    <recommendedName>
        <fullName evidence="4">DOCKER domain-containing protein</fullName>
    </recommendedName>
</protein>
<evidence type="ECO:0000313" key="6">
    <source>
        <dbReference type="Proteomes" id="UP000681720"/>
    </source>
</evidence>
<evidence type="ECO:0000313" key="5">
    <source>
        <dbReference type="EMBL" id="CAF4114125.1"/>
    </source>
</evidence>
<dbReference type="InterPro" id="IPR043161">
    <property type="entry name" value="DOCK_C_lobe_A"/>
</dbReference>
<dbReference type="Gene3D" id="1.25.40.410">
    <property type="match status" value="1"/>
</dbReference>
<feature type="region of interest" description="Disordered" evidence="3">
    <location>
        <begin position="467"/>
        <end position="548"/>
    </location>
</feature>
<name>A0A8S2QMA6_9BILA</name>
<dbReference type="PANTHER" id="PTHR45653:SF10">
    <property type="entry name" value="MYOBLAST CITY, ISOFORM B"/>
    <property type="match status" value="1"/>
</dbReference>
<comment type="similarity">
    <text evidence="2">Belongs to the DOCK family.</text>
</comment>
<dbReference type="AlphaFoldDB" id="A0A8S2QMA6"/>
<feature type="compositionally biased region" description="Low complexity" evidence="3">
    <location>
        <begin position="482"/>
        <end position="492"/>
    </location>
</feature>
<feature type="compositionally biased region" description="Basic and acidic residues" evidence="3">
    <location>
        <begin position="613"/>
        <end position="624"/>
    </location>
</feature>
<dbReference type="InterPro" id="IPR046769">
    <property type="entry name" value="DOCKER_Lobe_A"/>
</dbReference>
<dbReference type="InterPro" id="IPR056372">
    <property type="entry name" value="TPR_DOCK"/>
</dbReference>
<dbReference type="GO" id="GO:0005886">
    <property type="term" value="C:plasma membrane"/>
    <property type="evidence" value="ECO:0007669"/>
    <property type="project" value="TreeGrafter"/>
</dbReference>
<feature type="compositionally biased region" description="Low complexity" evidence="3">
    <location>
        <begin position="527"/>
        <end position="542"/>
    </location>
</feature>
<dbReference type="GO" id="GO:0016477">
    <property type="term" value="P:cell migration"/>
    <property type="evidence" value="ECO:0007669"/>
    <property type="project" value="TreeGrafter"/>
</dbReference>
<dbReference type="InterPro" id="IPR046773">
    <property type="entry name" value="DOCKER_Lobe_C"/>
</dbReference>
<dbReference type="Gene3D" id="1.20.58.740">
    <property type="match status" value="1"/>
</dbReference>
<dbReference type="InterPro" id="IPR026791">
    <property type="entry name" value="DOCK"/>
</dbReference>
<dbReference type="Proteomes" id="UP000681720">
    <property type="component" value="Unassembled WGS sequence"/>
</dbReference>
<dbReference type="GO" id="GO:0007520">
    <property type="term" value="P:myoblast fusion"/>
    <property type="evidence" value="ECO:0007669"/>
    <property type="project" value="TreeGrafter"/>
</dbReference>
<evidence type="ECO:0000256" key="1">
    <source>
        <dbReference type="ARBA" id="ARBA00022658"/>
    </source>
</evidence>
<feature type="compositionally biased region" description="Polar residues" evidence="3">
    <location>
        <begin position="493"/>
        <end position="504"/>
    </location>
</feature>
<dbReference type="InterPro" id="IPR043162">
    <property type="entry name" value="DOCK_C_lobe_C"/>
</dbReference>
<evidence type="ECO:0000259" key="4">
    <source>
        <dbReference type="PROSITE" id="PS51651"/>
    </source>
</evidence>
<gene>
    <name evidence="5" type="ORF">GIL414_LOCUS17717</name>
</gene>
<feature type="domain" description="DOCKER" evidence="4">
    <location>
        <begin position="1"/>
        <end position="443"/>
    </location>
</feature>
<reference evidence="5" key="1">
    <citation type="submission" date="2021-02" db="EMBL/GenBank/DDBJ databases">
        <authorList>
            <person name="Nowell W R."/>
        </authorList>
    </citation>
    <scope>NUCLEOTIDE SEQUENCE</scope>
</reference>
<dbReference type="Pfam" id="PF06920">
    <property type="entry name" value="DHR-2_Lobe_A"/>
    <property type="match status" value="1"/>
</dbReference>
<dbReference type="GO" id="GO:0005085">
    <property type="term" value="F:guanyl-nucleotide exchange factor activity"/>
    <property type="evidence" value="ECO:0007669"/>
    <property type="project" value="UniProtKB-KW"/>
</dbReference>
<dbReference type="GO" id="GO:0005737">
    <property type="term" value="C:cytoplasm"/>
    <property type="evidence" value="ECO:0007669"/>
    <property type="project" value="TreeGrafter"/>
</dbReference>
<dbReference type="EMBL" id="CAJOBJ010008508">
    <property type="protein sequence ID" value="CAF4114125.1"/>
    <property type="molecule type" value="Genomic_DNA"/>
</dbReference>